<dbReference type="GO" id="GO:0005681">
    <property type="term" value="C:spliceosomal complex"/>
    <property type="evidence" value="ECO:0007669"/>
    <property type="project" value="UniProtKB-KW"/>
</dbReference>
<feature type="compositionally biased region" description="Basic residues" evidence="7">
    <location>
        <begin position="162"/>
        <end position="173"/>
    </location>
</feature>
<accession>A0A836F088</accession>
<evidence type="ECO:0000313" key="9">
    <source>
        <dbReference type="EMBL" id="KAG5310959.1"/>
    </source>
</evidence>
<evidence type="ECO:0000256" key="5">
    <source>
        <dbReference type="ARBA" id="ARBA00023187"/>
    </source>
</evidence>
<dbReference type="PANTHER" id="PTHR36562:SF5">
    <property type="entry name" value="SERINE_ARGININE REPETITIVE MATRIX 2"/>
    <property type="match status" value="1"/>
</dbReference>
<comment type="subcellular location">
    <subcellularLocation>
        <location evidence="1">Nucleus</location>
    </subcellularLocation>
</comment>
<keyword evidence="10" id="KW-1185">Reference proteome</keyword>
<feature type="non-terminal residue" evidence="9">
    <location>
        <position position="216"/>
    </location>
</feature>
<dbReference type="InterPro" id="IPR013170">
    <property type="entry name" value="mRNA_splic_Cwf21_dom"/>
</dbReference>
<gene>
    <name evidence="9" type="primary">Srrm2_1</name>
    <name evidence="9" type="ORF">G6Z75_0011407</name>
</gene>
<dbReference type="EMBL" id="JAANHZ010000452">
    <property type="protein sequence ID" value="KAG5310959.1"/>
    <property type="molecule type" value="Genomic_DNA"/>
</dbReference>
<evidence type="ECO:0000313" key="10">
    <source>
        <dbReference type="Proteomes" id="UP000667349"/>
    </source>
</evidence>
<keyword evidence="5" id="KW-0508">mRNA splicing</keyword>
<evidence type="ECO:0000256" key="6">
    <source>
        <dbReference type="ARBA" id="ARBA00023242"/>
    </source>
</evidence>
<evidence type="ECO:0000256" key="2">
    <source>
        <dbReference type="ARBA" id="ARBA00005954"/>
    </source>
</evidence>
<evidence type="ECO:0000256" key="7">
    <source>
        <dbReference type="SAM" id="MobiDB-lite"/>
    </source>
</evidence>
<feature type="non-terminal residue" evidence="9">
    <location>
        <position position="1"/>
    </location>
</feature>
<dbReference type="Gene3D" id="6.10.140.420">
    <property type="match status" value="1"/>
</dbReference>
<dbReference type="Pfam" id="PF08312">
    <property type="entry name" value="cwf21"/>
    <property type="match status" value="1"/>
</dbReference>
<dbReference type="GO" id="GO:0006397">
    <property type="term" value="P:mRNA processing"/>
    <property type="evidence" value="ECO:0007669"/>
    <property type="project" value="UniProtKB-KW"/>
</dbReference>
<name>A0A836F088_9HYME</name>
<evidence type="ECO:0000256" key="4">
    <source>
        <dbReference type="ARBA" id="ARBA00022728"/>
    </source>
</evidence>
<keyword evidence="6" id="KW-0539">Nucleus</keyword>
<dbReference type="Proteomes" id="UP000667349">
    <property type="component" value="Unassembled WGS sequence"/>
</dbReference>
<proteinExistence type="inferred from homology"/>
<reference evidence="9" key="1">
    <citation type="submission" date="2020-02" db="EMBL/GenBank/DDBJ databases">
        <title>Relaxed selection underlies rapid genomic changes in the transitions from sociality to social parasitism in ants.</title>
        <authorList>
            <person name="Bi X."/>
        </authorList>
    </citation>
    <scope>NUCLEOTIDE SEQUENCE</scope>
    <source>
        <strain evidence="9">BGI-DK2013a</strain>
        <tissue evidence="9">Whole body</tissue>
    </source>
</reference>
<dbReference type="CDD" id="cd21373">
    <property type="entry name" value="cwf21_SRRM2-like"/>
    <property type="match status" value="1"/>
</dbReference>
<dbReference type="SMART" id="SM01115">
    <property type="entry name" value="cwf21"/>
    <property type="match status" value="1"/>
</dbReference>
<feature type="region of interest" description="Disordered" evidence="7">
    <location>
        <begin position="145"/>
        <end position="173"/>
    </location>
</feature>
<comment type="similarity">
    <text evidence="2">Belongs to the CWC21 family.</text>
</comment>
<sequence length="216" mass="24553">MYNGIGLQTPRGSGTNGHVQRNWAIVRKNKDKVTYKMEESKADQLNKQPNKEILDHVRKRKVEVKCAEFADILENQGYTNEEITNKVEQYRSVLIGGDIKSSTPQDEFGRVKYEITREGGDAFRGNLGRIGGGQGRYYTRDIDVPHSAGAKRVRDDEGGTPGRRRTRSGRKRERSISLSVASFFQRLSARMDRRHDAASGCVVVCRRRRMVHRGLD</sequence>
<feature type="domain" description="CWF21" evidence="8">
    <location>
        <begin position="54"/>
        <end position="99"/>
    </location>
</feature>
<evidence type="ECO:0000256" key="1">
    <source>
        <dbReference type="ARBA" id="ARBA00004123"/>
    </source>
</evidence>
<dbReference type="GO" id="GO:0008380">
    <property type="term" value="P:RNA splicing"/>
    <property type="evidence" value="ECO:0007669"/>
    <property type="project" value="UniProtKB-KW"/>
</dbReference>
<evidence type="ECO:0000259" key="8">
    <source>
        <dbReference type="SMART" id="SM01115"/>
    </source>
</evidence>
<keyword evidence="3" id="KW-0507">mRNA processing</keyword>
<protein>
    <submittedName>
        <fullName evidence="9">SRRM2 protein</fullName>
    </submittedName>
</protein>
<keyword evidence="4" id="KW-0747">Spliceosome</keyword>
<dbReference type="PANTHER" id="PTHR36562">
    <property type="entry name" value="SERINE/ARGININE REPETITIVE MATRIX 2"/>
    <property type="match status" value="1"/>
</dbReference>
<organism evidence="9 10">
    <name type="scientific">Acromyrmex insinuator</name>
    <dbReference type="NCBI Taxonomy" id="230686"/>
    <lineage>
        <taxon>Eukaryota</taxon>
        <taxon>Metazoa</taxon>
        <taxon>Ecdysozoa</taxon>
        <taxon>Arthropoda</taxon>
        <taxon>Hexapoda</taxon>
        <taxon>Insecta</taxon>
        <taxon>Pterygota</taxon>
        <taxon>Neoptera</taxon>
        <taxon>Endopterygota</taxon>
        <taxon>Hymenoptera</taxon>
        <taxon>Apocrita</taxon>
        <taxon>Aculeata</taxon>
        <taxon>Formicoidea</taxon>
        <taxon>Formicidae</taxon>
        <taxon>Myrmicinae</taxon>
        <taxon>Acromyrmex</taxon>
    </lineage>
</organism>
<dbReference type="AlphaFoldDB" id="A0A836F088"/>
<evidence type="ECO:0000256" key="3">
    <source>
        <dbReference type="ARBA" id="ARBA00022664"/>
    </source>
</evidence>
<dbReference type="InterPro" id="IPR051372">
    <property type="entry name" value="CWC21"/>
</dbReference>
<comment type="caution">
    <text evidence="9">The sequence shown here is derived from an EMBL/GenBank/DDBJ whole genome shotgun (WGS) entry which is preliminary data.</text>
</comment>